<feature type="compositionally biased region" description="Low complexity" evidence="1">
    <location>
        <begin position="44"/>
        <end position="87"/>
    </location>
</feature>
<dbReference type="EMBL" id="BSXT01002017">
    <property type="protein sequence ID" value="GMF46715.1"/>
    <property type="molecule type" value="Genomic_DNA"/>
</dbReference>
<dbReference type="Proteomes" id="UP001165121">
    <property type="component" value="Unassembled WGS sequence"/>
</dbReference>
<reference evidence="2" key="1">
    <citation type="submission" date="2023-04" db="EMBL/GenBank/DDBJ databases">
        <title>Phytophthora fragariaefolia NBRC 109709.</title>
        <authorList>
            <person name="Ichikawa N."/>
            <person name="Sato H."/>
            <person name="Tonouchi N."/>
        </authorList>
    </citation>
    <scope>NUCLEOTIDE SEQUENCE</scope>
    <source>
        <strain evidence="2">NBRC 109709</strain>
    </source>
</reference>
<evidence type="ECO:0000313" key="3">
    <source>
        <dbReference type="Proteomes" id="UP001165121"/>
    </source>
</evidence>
<comment type="caution">
    <text evidence="2">The sequence shown here is derived from an EMBL/GenBank/DDBJ whole genome shotgun (WGS) entry which is preliminary data.</text>
</comment>
<feature type="compositionally biased region" description="Low complexity" evidence="1">
    <location>
        <begin position="8"/>
        <end position="19"/>
    </location>
</feature>
<protein>
    <submittedName>
        <fullName evidence="2">Unnamed protein product</fullName>
    </submittedName>
</protein>
<accession>A0A9W6XW29</accession>
<sequence length="153" mass="15472">MWRLPECASAPSSVPTASTGDASGDGSESCLARTDAALSPAPGAVPRSAADAPEAASGAGSVDYQSQGSVSSSGTSGDGACSAADALEASSAAPGAARVFSVRWEAIEDIVTAGTDRTVRWVQESAQIHFVALAYLVVDLNRRPPLRTGYELD</sequence>
<dbReference type="AlphaFoldDB" id="A0A9W6XW29"/>
<evidence type="ECO:0000256" key="1">
    <source>
        <dbReference type="SAM" id="MobiDB-lite"/>
    </source>
</evidence>
<proteinExistence type="predicted"/>
<feature type="region of interest" description="Disordered" evidence="1">
    <location>
        <begin position="1"/>
        <end position="87"/>
    </location>
</feature>
<evidence type="ECO:0000313" key="2">
    <source>
        <dbReference type="EMBL" id="GMF46715.1"/>
    </source>
</evidence>
<gene>
    <name evidence="2" type="ORF">Pfra01_001731000</name>
</gene>
<name>A0A9W6XW29_9STRA</name>
<keyword evidence="3" id="KW-1185">Reference proteome</keyword>
<organism evidence="2 3">
    <name type="scientific">Phytophthora fragariaefolia</name>
    <dbReference type="NCBI Taxonomy" id="1490495"/>
    <lineage>
        <taxon>Eukaryota</taxon>
        <taxon>Sar</taxon>
        <taxon>Stramenopiles</taxon>
        <taxon>Oomycota</taxon>
        <taxon>Peronosporomycetes</taxon>
        <taxon>Peronosporales</taxon>
        <taxon>Peronosporaceae</taxon>
        <taxon>Phytophthora</taxon>
    </lineage>
</organism>